<organism evidence="1 2">
    <name type="scientific">Flavobacterium pokkalii</name>
    <dbReference type="NCBI Taxonomy" id="1940408"/>
    <lineage>
        <taxon>Bacteria</taxon>
        <taxon>Pseudomonadati</taxon>
        <taxon>Bacteroidota</taxon>
        <taxon>Flavobacteriia</taxon>
        <taxon>Flavobacteriales</taxon>
        <taxon>Flavobacteriaceae</taxon>
        <taxon>Flavobacterium</taxon>
    </lineage>
</organism>
<name>A0ABR7ULS3_9FLAO</name>
<evidence type="ECO:0000313" key="1">
    <source>
        <dbReference type="EMBL" id="MBD0723598.1"/>
    </source>
</evidence>
<accession>A0ABR7ULS3</accession>
<reference evidence="1 2" key="1">
    <citation type="journal article" date="2020" name="Microbiol. Res.">
        <title>Flavobacterium pokkalii sp. nov., a novel plant growth promoting native rhizobacteria isolated from pokkali rice grown in coastal saline affected agricultural regions of southern India, Kerala.</title>
        <authorList>
            <person name="Menon R.R."/>
            <person name="Kumari S."/>
            <person name="Viver T."/>
            <person name="Rameshkumar N."/>
        </authorList>
    </citation>
    <scope>NUCLEOTIDE SEQUENCE [LARGE SCALE GENOMIC DNA]</scope>
    <source>
        <strain evidence="1 2">L1I52</strain>
    </source>
</reference>
<sequence length="121" mass="14167">MNLIKKGILLIIILVFAFVVYNSKTEYYEKSIEFNIKSLNAEIIEIEEGRGTKIHYKEFGTENYFYLEDYQGIKLLKGDVLRKKENEITVMRKNSQDEYVEIGKGKSLNPGDSYFNYFIGI</sequence>
<protein>
    <submittedName>
        <fullName evidence="1">Uncharacterized protein</fullName>
    </submittedName>
</protein>
<dbReference type="Proteomes" id="UP000661715">
    <property type="component" value="Unassembled WGS sequence"/>
</dbReference>
<comment type="caution">
    <text evidence="1">The sequence shown here is derived from an EMBL/GenBank/DDBJ whole genome shotgun (WGS) entry which is preliminary data.</text>
</comment>
<keyword evidence="2" id="KW-1185">Reference proteome</keyword>
<dbReference type="EMBL" id="NASZ01000001">
    <property type="protein sequence ID" value="MBD0723598.1"/>
    <property type="molecule type" value="Genomic_DNA"/>
</dbReference>
<gene>
    <name evidence="1" type="ORF">B6A10_00225</name>
</gene>
<dbReference type="RefSeq" id="WP_188219243.1">
    <property type="nucleotide sequence ID" value="NZ_NASZ01000001.1"/>
</dbReference>
<evidence type="ECO:0000313" key="2">
    <source>
        <dbReference type="Proteomes" id="UP000661715"/>
    </source>
</evidence>
<proteinExistence type="predicted"/>